<evidence type="ECO:0000313" key="2">
    <source>
        <dbReference type="EMBL" id="WMB71780.1"/>
    </source>
</evidence>
<dbReference type="Proteomes" id="UP001236800">
    <property type="component" value="Chromosome"/>
</dbReference>
<keyword evidence="1" id="KW-0472">Membrane</keyword>
<name>A0AA50KB79_9GAMM</name>
<dbReference type="RefSeq" id="WP_306682610.1">
    <property type="nucleotide sequence ID" value="NZ_CP132914.1"/>
</dbReference>
<feature type="transmembrane region" description="Helical" evidence="1">
    <location>
        <begin position="49"/>
        <end position="71"/>
    </location>
</feature>
<dbReference type="KEGG" id="sog:RA178_15310"/>
<keyword evidence="1" id="KW-1133">Transmembrane helix</keyword>
<dbReference type="GeneID" id="301340579"/>
<dbReference type="EMBL" id="CP132914">
    <property type="protein sequence ID" value="WMB71780.1"/>
    <property type="molecule type" value="Genomic_DNA"/>
</dbReference>
<keyword evidence="1" id="KW-0812">Transmembrane</keyword>
<gene>
    <name evidence="2" type="ORF">RA178_15310</name>
</gene>
<dbReference type="AlphaFoldDB" id="A0AA50KB79"/>
<proteinExistence type="predicted"/>
<reference evidence="2" key="1">
    <citation type="submission" date="2023-08" db="EMBL/GenBank/DDBJ databases">
        <title>Complete genome sequence of Shewanella oncorhynchi Z-P2, a siderophore putrebactin-producing bacterium.</title>
        <authorList>
            <person name="Zhang Y."/>
        </authorList>
    </citation>
    <scope>NUCLEOTIDE SEQUENCE</scope>
    <source>
        <strain evidence="2">Z-P2</strain>
    </source>
</reference>
<evidence type="ECO:0000256" key="1">
    <source>
        <dbReference type="SAM" id="Phobius"/>
    </source>
</evidence>
<organism evidence="2">
    <name type="scientific">Shewanella oncorhynchi</name>
    <dbReference type="NCBI Taxonomy" id="2726434"/>
    <lineage>
        <taxon>Bacteria</taxon>
        <taxon>Pseudomonadati</taxon>
        <taxon>Pseudomonadota</taxon>
        <taxon>Gammaproteobacteria</taxon>
        <taxon>Alteromonadales</taxon>
        <taxon>Shewanellaceae</taxon>
        <taxon>Shewanella</taxon>
    </lineage>
</organism>
<protein>
    <submittedName>
        <fullName evidence="2">Uncharacterized protein</fullName>
    </submittedName>
</protein>
<feature type="transmembrane region" description="Helical" evidence="1">
    <location>
        <begin position="197"/>
        <end position="217"/>
    </location>
</feature>
<sequence>MKLNQPSKNAFYIQTLSTQYRPLLLLFAAGLLLLGLLCARATYLQPDPILQLVLGWVTLFLLLPVLPTAFVQQQCWLDAEQQQLWLGKGLFNGRYMGLWRWRSYAFSDIHSVQLYLLQTTHWHQFERNRQAEDIVEHYLAYLQLQQPKGAQLKLANSTDRKELQQVLQQCAQAIDCKFQDFSNTTQKSLPKGSEFNFMRVLVLLVIFILLNILYFLFVL</sequence>
<accession>A0AA50KB79</accession>